<dbReference type="Pfam" id="PF10604">
    <property type="entry name" value="Polyketide_cyc2"/>
    <property type="match status" value="1"/>
</dbReference>
<reference evidence="1" key="1">
    <citation type="submission" date="2022-10" db="EMBL/GenBank/DDBJ databases">
        <title>The complete genomes of actinobacterial strains from the NBC collection.</title>
        <authorList>
            <person name="Joergensen T.S."/>
            <person name="Alvarez Arevalo M."/>
            <person name="Sterndorff E.B."/>
            <person name="Faurdal D."/>
            <person name="Vuksanovic O."/>
            <person name="Mourched A.-S."/>
            <person name="Charusanti P."/>
            <person name="Shaw S."/>
            <person name="Blin K."/>
            <person name="Weber T."/>
        </authorList>
    </citation>
    <scope>NUCLEOTIDE SEQUENCE</scope>
    <source>
        <strain evidence="1">NBC_00148</strain>
    </source>
</reference>
<organism evidence="1">
    <name type="scientific">Streptomyces sp. NBC_00148</name>
    <dbReference type="NCBI Taxonomy" id="2903626"/>
    <lineage>
        <taxon>Bacteria</taxon>
        <taxon>Bacillati</taxon>
        <taxon>Actinomycetota</taxon>
        <taxon>Actinomycetes</taxon>
        <taxon>Kitasatosporales</taxon>
        <taxon>Streptomycetaceae</taxon>
        <taxon>Streptomyces</taxon>
    </lineage>
</organism>
<gene>
    <name evidence="1" type="ORF">OG222_32360</name>
</gene>
<protein>
    <submittedName>
        <fullName evidence="1">SRPBCC family protein</fullName>
    </submittedName>
</protein>
<dbReference type="EMBL" id="CP108169">
    <property type="protein sequence ID" value="WTQ77541.1"/>
    <property type="molecule type" value="Genomic_DNA"/>
</dbReference>
<accession>A0AAU1M1P1</accession>
<dbReference type="SUPFAM" id="SSF55961">
    <property type="entry name" value="Bet v1-like"/>
    <property type="match status" value="1"/>
</dbReference>
<dbReference type="Gene3D" id="3.30.530.20">
    <property type="match status" value="1"/>
</dbReference>
<dbReference type="AlphaFoldDB" id="A0AAU1M1P1"/>
<sequence length="155" mass="17229">MIKVERVMQSSRPCDEVVAYMADFSHAEHWDPGTITCEPVDAGAPPEVGAQWLNISSFRGRRTELRYELTRMSGDRLTFVGRNKTATSTDDLHFEPYSGGTRITYRAHVEFHGIARLATPLLQKEFERLGDEVSEQLPAALDKALGPSGPGAQRP</sequence>
<dbReference type="InterPro" id="IPR023393">
    <property type="entry name" value="START-like_dom_sf"/>
</dbReference>
<proteinExistence type="predicted"/>
<evidence type="ECO:0000313" key="1">
    <source>
        <dbReference type="EMBL" id="WTQ77541.1"/>
    </source>
</evidence>
<dbReference type="InterPro" id="IPR019587">
    <property type="entry name" value="Polyketide_cyclase/dehydratase"/>
</dbReference>
<name>A0AAU1M1P1_9ACTN</name>